<name>A0ACC0WW49_9STRA</name>
<accession>A0ACC0WW49</accession>
<gene>
    <name evidence="1" type="ORF">PsorP6_001297</name>
</gene>
<dbReference type="Proteomes" id="UP001163321">
    <property type="component" value="Chromosome 1"/>
</dbReference>
<reference evidence="1 2" key="1">
    <citation type="journal article" date="2022" name="bioRxiv">
        <title>The genome of the oomycete Peronosclerospora sorghi, a cosmopolitan pathogen of maize and sorghum, is inflated with dispersed pseudogenes.</title>
        <authorList>
            <person name="Fletcher K."/>
            <person name="Martin F."/>
            <person name="Isakeit T."/>
            <person name="Cavanaugh K."/>
            <person name="Magill C."/>
            <person name="Michelmore R."/>
        </authorList>
    </citation>
    <scope>NUCLEOTIDE SEQUENCE [LARGE SCALE GENOMIC DNA]</scope>
    <source>
        <strain evidence="1">P6</strain>
    </source>
</reference>
<comment type="caution">
    <text evidence="1">The sequence shown here is derived from an EMBL/GenBank/DDBJ whole genome shotgun (WGS) entry which is preliminary data.</text>
</comment>
<evidence type="ECO:0000313" key="2">
    <source>
        <dbReference type="Proteomes" id="UP001163321"/>
    </source>
</evidence>
<dbReference type="EMBL" id="CM047580">
    <property type="protein sequence ID" value="KAI9921906.1"/>
    <property type="molecule type" value="Genomic_DNA"/>
</dbReference>
<evidence type="ECO:0000313" key="1">
    <source>
        <dbReference type="EMBL" id="KAI9921906.1"/>
    </source>
</evidence>
<sequence>MTSVFIPKLIKEDRKRHVNNGKDLEERVLQVGTVARALVVLATSRRNDGDIEDGGDGDCLMDVEEIDRRGKLPSMLQHIIAPSLPSQPYPVDPYHFYCKARRTNSGAGNAAAEVTSMIAALFEDCGIEAIFPSAEGKFKCLKYVHYSHVEFVVRVYAHQLTLLV</sequence>
<protein>
    <submittedName>
        <fullName evidence="1">Uncharacterized protein</fullName>
    </submittedName>
</protein>
<proteinExistence type="predicted"/>
<organism evidence="1 2">
    <name type="scientific">Peronosclerospora sorghi</name>
    <dbReference type="NCBI Taxonomy" id="230839"/>
    <lineage>
        <taxon>Eukaryota</taxon>
        <taxon>Sar</taxon>
        <taxon>Stramenopiles</taxon>
        <taxon>Oomycota</taxon>
        <taxon>Peronosporomycetes</taxon>
        <taxon>Peronosporales</taxon>
        <taxon>Peronosporaceae</taxon>
        <taxon>Peronosclerospora</taxon>
    </lineage>
</organism>
<keyword evidence="2" id="KW-1185">Reference proteome</keyword>